<evidence type="ECO:0000313" key="3">
    <source>
        <dbReference type="Proteomes" id="UP000481030"/>
    </source>
</evidence>
<dbReference type="OrthoDB" id="1700484at2"/>
<dbReference type="UniPathway" id="UPA00556"/>
<gene>
    <name evidence="2" type="primary">dltD</name>
    <name evidence="2" type="ORF">F7731_24230</name>
</gene>
<accession>A0A6L3UZ73</accession>
<evidence type="ECO:0000256" key="1">
    <source>
        <dbReference type="PIRNR" id="PIRNR021438"/>
    </source>
</evidence>
<dbReference type="PANTHER" id="PTHR40039">
    <property type="entry name" value="PROTEIN DLTD"/>
    <property type="match status" value="1"/>
</dbReference>
<dbReference type="InterPro" id="IPR006998">
    <property type="entry name" value="DltD"/>
</dbReference>
<organism evidence="2 3">
    <name type="scientific">Cytobacillus depressus</name>
    <dbReference type="NCBI Taxonomy" id="1602942"/>
    <lineage>
        <taxon>Bacteria</taxon>
        <taxon>Bacillati</taxon>
        <taxon>Bacillota</taxon>
        <taxon>Bacilli</taxon>
        <taxon>Bacillales</taxon>
        <taxon>Bacillaceae</taxon>
        <taxon>Cytobacillus</taxon>
    </lineage>
</organism>
<dbReference type="AlphaFoldDB" id="A0A6L3UZ73"/>
<dbReference type="PIRSF" id="PIRSF021438">
    <property type="entry name" value="DltD"/>
    <property type="match status" value="1"/>
</dbReference>
<comment type="pathway">
    <text evidence="1">Cell wall biogenesis; lipoteichoic acid biosynthesis.</text>
</comment>
<keyword evidence="1" id="KW-1003">Cell membrane</keyword>
<dbReference type="NCBIfam" id="TIGR04092">
    <property type="entry name" value="LTA_DltD"/>
    <property type="match status" value="1"/>
</dbReference>
<dbReference type="Pfam" id="PF04914">
    <property type="entry name" value="DltD"/>
    <property type="match status" value="1"/>
</dbReference>
<comment type="similarity">
    <text evidence="1">Belongs to the DltD family.</text>
</comment>
<proteinExistence type="inferred from homology"/>
<reference evidence="2 3" key="1">
    <citation type="journal article" date="2016" name="Antonie Van Leeuwenhoek">
        <title>Bacillus depressus sp. nov., isolated from soil of a sunflower field.</title>
        <authorList>
            <person name="Wei X."/>
            <person name="Xin D."/>
            <person name="Xin Y."/>
            <person name="Zhang H."/>
            <person name="Wang T."/>
            <person name="Zhang J."/>
        </authorList>
    </citation>
    <scope>NUCLEOTIDE SEQUENCE [LARGE SCALE GENOMIC DNA]</scope>
    <source>
        <strain evidence="2 3">BZ1</strain>
    </source>
</reference>
<dbReference type="GO" id="GO:0070395">
    <property type="term" value="P:lipoteichoic acid biosynthetic process"/>
    <property type="evidence" value="ECO:0007669"/>
    <property type="project" value="UniProtKB-UniRule"/>
</dbReference>
<keyword evidence="3" id="KW-1185">Reference proteome</keyword>
<name>A0A6L3UZ73_9BACI</name>
<comment type="caution">
    <text evidence="2">The sequence shown here is derived from an EMBL/GenBank/DDBJ whole genome shotgun (WGS) entry which is preliminary data.</text>
</comment>
<dbReference type="GO" id="GO:0005886">
    <property type="term" value="C:plasma membrane"/>
    <property type="evidence" value="ECO:0007669"/>
    <property type="project" value="UniProtKB-UniRule"/>
</dbReference>
<keyword evidence="1" id="KW-0472">Membrane</keyword>
<dbReference type="Proteomes" id="UP000481030">
    <property type="component" value="Unassembled WGS sequence"/>
</dbReference>
<dbReference type="PANTHER" id="PTHR40039:SF1">
    <property type="entry name" value="PROTEIN DLTD"/>
    <property type="match status" value="1"/>
</dbReference>
<dbReference type="InterPro" id="IPR023896">
    <property type="entry name" value="LTA_DltD"/>
</dbReference>
<dbReference type="RefSeq" id="WP_151537361.1">
    <property type="nucleotide sequence ID" value="NZ_WBOS01000024.1"/>
</dbReference>
<dbReference type="SUPFAM" id="SSF52266">
    <property type="entry name" value="SGNH hydrolase"/>
    <property type="match status" value="1"/>
</dbReference>
<protein>
    <recommendedName>
        <fullName evidence="1">Protein DltD</fullName>
    </recommendedName>
</protein>
<dbReference type="EMBL" id="WBOS01000024">
    <property type="protein sequence ID" value="KAB2328739.1"/>
    <property type="molecule type" value="Genomic_DNA"/>
</dbReference>
<sequence length="390" mass="45371">MKKALFSPMIFAFLTLFILIIIPNSWVERIIPEQRVSEAATELNPFMFQGKYVQTKMLQDDRYLPIYGSSELARLDRFHPANYFVENDDGFTPFLIGRGGSISLIHFLNFAEHIDQLKGKKLVFILSPQWFKPHGADLSHFVPNFSILQGYDLAFNNKIDPEVKKMAIKRLLQFKPVKDDFMLTALYKAEISNNPSDKRKAALTRPFAYIYRSILEKKDLYYTLLGGIPRKRDISPKVQDKSWEELKHQANLIGKQDSTNNRFFIIDSKYNHIKHLVPSLKDTKIGASYGKSVEYLDFQLVLDLLKQSEAKPLFISVPVNGTWYDYTGFPKQGRTAYYKRIKQQIEAHGFPIADFSDHEYDPYFMKDTIHIGWKGWVYVDKAIKDFYDAN</sequence>
<evidence type="ECO:0000313" key="2">
    <source>
        <dbReference type="EMBL" id="KAB2328739.1"/>
    </source>
</evidence>